<evidence type="ECO:0000313" key="9">
    <source>
        <dbReference type="EMBL" id="MFB8768688.1"/>
    </source>
</evidence>
<feature type="transmembrane region" description="Helical" evidence="7">
    <location>
        <begin position="305"/>
        <end position="329"/>
    </location>
</feature>
<feature type="transmembrane region" description="Helical" evidence="7">
    <location>
        <begin position="111"/>
        <end position="132"/>
    </location>
</feature>
<dbReference type="OMA" id="FGWKGMG"/>
<comment type="similarity">
    <text evidence="7">Belongs to the binding-protein-dependent transport system permease family.</text>
</comment>
<dbReference type="SUPFAM" id="SSF161098">
    <property type="entry name" value="MetI-like"/>
    <property type="match status" value="1"/>
</dbReference>
<evidence type="ECO:0000256" key="1">
    <source>
        <dbReference type="ARBA" id="ARBA00004651"/>
    </source>
</evidence>
<dbReference type="CDD" id="cd06261">
    <property type="entry name" value="TM_PBP2"/>
    <property type="match status" value="1"/>
</dbReference>
<keyword evidence="4 7" id="KW-0812">Transmembrane</keyword>
<evidence type="ECO:0000256" key="6">
    <source>
        <dbReference type="ARBA" id="ARBA00023136"/>
    </source>
</evidence>
<organism evidence="10 11">
    <name type="scientific">Nocardiopsis alba</name>
    <dbReference type="NCBI Taxonomy" id="53437"/>
    <lineage>
        <taxon>Bacteria</taxon>
        <taxon>Bacillati</taxon>
        <taxon>Actinomycetota</taxon>
        <taxon>Actinomycetes</taxon>
        <taxon>Streptosporangiales</taxon>
        <taxon>Nocardiopsidaceae</taxon>
        <taxon>Nocardiopsis</taxon>
    </lineage>
</organism>
<dbReference type="GO" id="GO:0005886">
    <property type="term" value="C:plasma membrane"/>
    <property type="evidence" value="ECO:0007669"/>
    <property type="project" value="UniProtKB-SubCell"/>
</dbReference>
<keyword evidence="3" id="KW-1003">Cell membrane</keyword>
<feature type="transmembrane region" description="Helical" evidence="7">
    <location>
        <begin position="144"/>
        <end position="164"/>
    </location>
</feature>
<dbReference type="Proteomes" id="UP000467124">
    <property type="component" value="Unassembled WGS sequence"/>
</dbReference>
<keyword evidence="12" id="KW-1185">Reference proteome</keyword>
<evidence type="ECO:0000259" key="8">
    <source>
        <dbReference type="PROSITE" id="PS50928"/>
    </source>
</evidence>
<dbReference type="PANTHER" id="PTHR43163">
    <property type="entry name" value="DIPEPTIDE TRANSPORT SYSTEM PERMEASE PROTEIN DPPB-RELATED"/>
    <property type="match status" value="1"/>
</dbReference>
<dbReference type="EMBL" id="JAYMRS010000004">
    <property type="protein sequence ID" value="MFB8768688.1"/>
    <property type="molecule type" value="Genomic_DNA"/>
</dbReference>
<accession>A0A7K2IT82</accession>
<evidence type="ECO:0000313" key="10">
    <source>
        <dbReference type="EMBL" id="MYR33179.1"/>
    </source>
</evidence>
<evidence type="ECO:0000313" key="12">
    <source>
        <dbReference type="Proteomes" id="UP001585053"/>
    </source>
</evidence>
<evidence type="ECO:0000313" key="11">
    <source>
        <dbReference type="Proteomes" id="UP000467124"/>
    </source>
</evidence>
<keyword evidence="5 7" id="KW-1133">Transmembrane helix</keyword>
<dbReference type="Pfam" id="PF00528">
    <property type="entry name" value="BPD_transp_1"/>
    <property type="match status" value="1"/>
</dbReference>
<reference evidence="10 11" key="1">
    <citation type="journal article" date="2019" name="Nat. Commun.">
        <title>The antimicrobial potential of Streptomyces from insect microbiomes.</title>
        <authorList>
            <person name="Chevrette M.G."/>
            <person name="Carlson C.M."/>
            <person name="Ortega H.E."/>
            <person name="Thomas C."/>
            <person name="Ananiev G.E."/>
            <person name="Barns K.J."/>
            <person name="Book A.J."/>
            <person name="Cagnazzo J."/>
            <person name="Carlos C."/>
            <person name="Flanigan W."/>
            <person name="Grubbs K.J."/>
            <person name="Horn H.A."/>
            <person name="Hoffmann F.M."/>
            <person name="Klassen J.L."/>
            <person name="Knack J.J."/>
            <person name="Lewin G.R."/>
            <person name="McDonald B.R."/>
            <person name="Muller L."/>
            <person name="Melo W.G.P."/>
            <person name="Pinto-Tomas A.A."/>
            <person name="Schmitz A."/>
            <person name="Wendt-Pienkowski E."/>
            <person name="Wildman S."/>
            <person name="Zhao M."/>
            <person name="Zhang F."/>
            <person name="Bugni T.S."/>
            <person name="Andes D.R."/>
            <person name="Pupo M.T."/>
            <person name="Currie C.R."/>
        </authorList>
    </citation>
    <scope>NUCLEOTIDE SEQUENCE [LARGE SCALE GENOMIC DNA]</scope>
    <source>
        <strain evidence="10 11">SID5840</strain>
    </source>
</reference>
<proteinExistence type="inferred from homology"/>
<dbReference type="PANTHER" id="PTHR43163:SF6">
    <property type="entry name" value="DIPEPTIDE TRANSPORT SYSTEM PERMEASE PROTEIN DPPB-RELATED"/>
    <property type="match status" value="1"/>
</dbReference>
<comment type="subcellular location">
    <subcellularLocation>
        <location evidence="1 7">Cell membrane</location>
        <topology evidence="1 7">Multi-pass membrane protein</topology>
    </subcellularLocation>
</comment>
<dbReference type="EMBL" id="WWHY01000001">
    <property type="protein sequence ID" value="MYR33179.1"/>
    <property type="molecule type" value="Genomic_DNA"/>
</dbReference>
<name>A0A7K2IT82_9ACTN</name>
<dbReference type="Pfam" id="PF19300">
    <property type="entry name" value="BPD_transp_1_N"/>
    <property type="match status" value="1"/>
</dbReference>
<dbReference type="GO" id="GO:0055085">
    <property type="term" value="P:transmembrane transport"/>
    <property type="evidence" value="ECO:0007669"/>
    <property type="project" value="InterPro"/>
</dbReference>
<reference evidence="9 12" key="2">
    <citation type="submission" date="2024-01" db="EMBL/GenBank/DDBJ databases">
        <title>Genome mining of biosynthetic gene clusters to explore secondary metabolites of Streptomyces sp.</title>
        <authorList>
            <person name="Baig A."/>
            <person name="Ajitkumar Shintre N."/>
            <person name="Kumar H."/>
            <person name="Anbarasu A."/>
            <person name="Ramaiah S."/>
        </authorList>
    </citation>
    <scope>NUCLEOTIDE SEQUENCE [LARGE SCALE GENOMIC DNA]</scope>
    <source>
        <strain evidence="9 12">A01</strain>
    </source>
</reference>
<dbReference type="GeneID" id="91391008"/>
<evidence type="ECO:0000256" key="2">
    <source>
        <dbReference type="ARBA" id="ARBA00022448"/>
    </source>
</evidence>
<dbReference type="InterPro" id="IPR000515">
    <property type="entry name" value="MetI-like"/>
</dbReference>
<dbReference type="Gene3D" id="1.10.3720.10">
    <property type="entry name" value="MetI-like"/>
    <property type="match status" value="1"/>
</dbReference>
<dbReference type="InterPro" id="IPR035906">
    <property type="entry name" value="MetI-like_sf"/>
</dbReference>
<protein>
    <submittedName>
        <fullName evidence="9 10">ABC transporter permease</fullName>
    </submittedName>
</protein>
<dbReference type="Proteomes" id="UP001585053">
    <property type="component" value="Unassembled WGS sequence"/>
</dbReference>
<feature type="domain" description="ABC transmembrane type-1" evidence="8">
    <location>
        <begin position="105"/>
        <end position="326"/>
    </location>
</feature>
<keyword evidence="2 7" id="KW-0813">Transport</keyword>
<evidence type="ECO:0000256" key="7">
    <source>
        <dbReference type="RuleBase" id="RU363032"/>
    </source>
</evidence>
<dbReference type="AlphaFoldDB" id="A0A7K2IT82"/>
<gene>
    <name evidence="10" type="ORF">GTW20_13125</name>
    <name evidence="9" type="ORF">VSQ78_13335</name>
</gene>
<comment type="caution">
    <text evidence="10">The sequence shown here is derived from an EMBL/GenBank/DDBJ whole genome shotgun (WGS) entry which is preliminary data.</text>
</comment>
<keyword evidence="6 7" id="KW-0472">Membrane</keyword>
<feature type="transmembrane region" description="Helical" evidence="7">
    <location>
        <begin position="199"/>
        <end position="218"/>
    </location>
</feature>
<evidence type="ECO:0000256" key="5">
    <source>
        <dbReference type="ARBA" id="ARBA00022989"/>
    </source>
</evidence>
<evidence type="ECO:0000256" key="3">
    <source>
        <dbReference type="ARBA" id="ARBA00022475"/>
    </source>
</evidence>
<dbReference type="InterPro" id="IPR045621">
    <property type="entry name" value="BPD_transp_1_N"/>
</dbReference>
<feature type="transmembrane region" description="Helical" evidence="7">
    <location>
        <begin position="258"/>
        <end position="285"/>
    </location>
</feature>
<dbReference type="PROSITE" id="PS50928">
    <property type="entry name" value="ABC_TM1"/>
    <property type="match status" value="1"/>
</dbReference>
<evidence type="ECO:0000256" key="4">
    <source>
        <dbReference type="ARBA" id="ARBA00022692"/>
    </source>
</evidence>
<sequence>MLVYTMRRVLGALPVLVLASILTFVMIDVSGDPLADIRMAQPPPTEEVLQQAEERLYLDRSMPERYWLWVTGIGGNGDIGLLQGEFGPSTQGPHYDIGAAIAERLWTTLRLVGAAMVFALGLAIITGVISALRQYSKLDYTLTFVGFLALALPTFWFAGIMQAAGVKFNQLVGDQIFATIGDGRFRAEGAPLWDQFLNAFAHMALPTIVLMLISFASWSRYQRTSMLEVMNSDYVRLARAKGLRNHTVIRRHALRTALIPLTTVVAIGVAGVIDGAILTEVVFQWRGLGDFFITAVDNNDSFALMGWLLLSGTIVILANLVADLLYAVLDPRIRYE</sequence>
<dbReference type="RefSeq" id="WP_014911460.1">
    <property type="nucleotide sequence ID" value="NZ_BAZE01000003.1"/>
</dbReference>